<feature type="transmembrane region" description="Helical" evidence="6">
    <location>
        <begin position="409"/>
        <end position="426"/>
    </location>
</feature>
<feature type="transmembrane region" description="Helical" evidence="6">
    <location>
        <begin position="144"/>
        <end position="165"/>
    </location>
</feature>
<dbReference type="GO" id="GO:0005886">
    <property type="term" value="C:plasma membrane"/>
    <property type="evidence" value="ECO:0007669"/>
    <property type="project" value="UniProtKB-SubCell"/>
</dbReference>
<evidence type="ECO:0000256" key="4">
    <source>
        <dbReference type="ARBA" id="ARBA00022989"/>
    </source>
</evidence>
<dbReference type="InterPro" id="IPR002797">
    <property type="entry name" value="Polysacc_synth"/>
</dbReference>
<dbReference type="EMBL" id="PGET01000001">
    <property type="protein sequence ID" value="PJJ29883.1"/>
    <property type="molecule type" value="Genomic_DNA"/>
</dbReference>
<evidence type="ECO:0000313" key="8">
    <source>
        <dbReference type="Proteomes" id="UP000231092"/>
    </source>
</evidence>
<sequence length="469" mass="52632">MKESRSKYLLKNTAIFAIGNFATKIISFFLIPLYTSSLCTAEYGIVDLVATISTVTISIITLNIMESVMRFNMDKDADKDKITKIGMVILLVSMVVGLILIPICRLWDKVDGLEAIIYLYVISLAASQLFLCDLRGKEELIKYCIGNIANTALIVLFNICFLVIFKLGITGYLLAYTLANTLIAVYAFIIGKGYKAIFAKIDKVKMIEMIKYSVVLIPNSFMWWIMNSSDHIMVTSMIGVAANGVYAISYKVPTLINTFTGIFNQAWGYSAIKEEGSKDETEYSNKVFANLISAIMIIGICMMSIIKPFLNVYVADEYFEAWKYTPFLIVGIVYITLGTFLSTSYMIHKDSMGFLLSGSFGAMLNIILNFLLIPLIGVYGAAIATCVSYIGVFSFRVFHTRKYLKYKVLTRDFCIGTVALWLSGALMFVDNLVGQICQILIAFVIIVLFQKTWKPLLFRIIDKVKKVKK</sequence>
<feature type="transmembrane region" description="Helical" evidence="6">
    <location>
        <begin position="12"/>
        <end position="31"/>
    </location>
</feature>
<evidence type="ECO:0000256" key="5">
    <source>
        <dbReference type="ARBA" id="ARBA00023136"/>
    </source>
</evidence>
<keyword evidence="3 6" id="KW-0812">Transmembrane</keyword>
<dbReference type="PANTHER" id="PTHR30250:SF11">
    <property type="entry name" value="O-ANTIGEN TRANSPORTER-RELATED"/>
    <property type="match status" value="1"/>
</dbReference>
<dbReference type="InterPro" id="IPR050833">
    <property type="entry name" value="Poly_Biosynth_Transport"/>
</dbReference>
<dbReference type="AlphaFoldDB" id="A0A2M8Z8V8"/>
<proteinExistence type="predicted"/>
<evidence type="ECO:0000313" key="7">
    <source>
        <dbReference type="EMBL" id="PJJ29883.1"/>
    </source>
</evidence>
<reference evidence="7 8" key="1">
    <citation type="submission" date="2017-11" db="EMBL/GenBank/DDBJ databases">
        <title>Understudied soil microbes with underappreciated capabilities: Untangling the Clostridium saccharolyticum group.</title>
        <authorList>
            <person name="Leschine S."/>
        </authorList>
    </citation>
    <scope>NUCLEOTIDE SEQUENCE [LARGE SCALE GENOMIC DNA]</scope>
    <source>
        <strain evidence="7 8">18A</strain>
    </source>
</reference>
<feature type="transmembrane region" description="Helical" evidence="6">
    <location>
        <begin position="43"/>
        <end position="64"/>
    </location>
</feature>
<keyword evidence="4 6" id="KW-1133">Transmembrane helix</keyword>
<evidence type="ECO:0000256" key="3">
    <source>
        <dbReference type="ARBA" id="ARBA00022692"/>
    </source>
</evidence>
<keyword evidence="2" id="KW-1003">Cell membrane</keyword>
<feature type="transmembrane region" description="Helical" evidence="6">
    <location>
        <begin position="287"/>
        <end position="306"/>
    </location>
</feature>
<keyword evidence="5 6" id="KW-0472">Membrane</keyword>
<feature type="transmembrane region" description="Helical" evidence="6">
    <location>
        <begin position="115"/>
        <end position="132"/>
    </location>
</feature>
<comment type="subcellular location">
    <subcellularLocation>
        <location evidence="1">Cell membrane</location>
        <topology evidence="1">Multi-pass membrane protein</topology>
    </subcellularLocation>
</comment>
<organism evidence="7 8">
    <name type="scientific">[Clostridium] celerecrescens 18A</name>
    <dbReference type="NCBI Taxonomy" id="1286362"/>
    <lineage>
        <taxon>Bacteria</taxon>
        <taxon>Bacillati</taxon>
        <taxon>Bacillota</taxon>
        <taxon>Clostridia</taxon>
        <taxon>Lachnospirales</taxon>
        <taxon>Lachnospiraceae</taxon>
        <taxon>Lacrimispora</taxon>
    </lineage>
</organism>
<name>A0A2M8Z8V8_9FIRM</name>
<feature type="transmembrane region" description="Helical" evidence="6">
    <location>
        <begin position="232"/>
        <end position="250"/>
    </location>
</feature>
<feature type="transmembrane region" description="Helical" evidence="6">
    <location>
        <begin position="326"/>
        <end position="347"/>
    </location>
</feature>
<evidence type="ECO:0000256" key="6">
    <source>
        <dbReference type="SAM" id="Phobius"/>
    </source>
</evidence>
<gene>
    <name evidence="7" type="ORF">H171_3446</name>
</gene>
<protein>
    <submittedName>
        <fullName evidence="7">O-antigen/teichoic acid export membrane protein</fullName>
    </submittedName>
</protein>
<feature type="transmembrane region" description="Helical" evidence="6">
    <location>
        <begin position="209"/>
        <end position="226"/>
    </location>
</feature>
<evidence type="ECO:0000256" key="2">
    <source>
        <dbReference type="ARBA" id="ARBA00022475"/>
    </source>
</evidence>
<comment type="caution">
    <text evidence="7">The sequence shown here is derived from an EMBL/GenBank/DDBJ whole genome shotgun (WGS) entry which is preliminary data.</text>
</comment>
<evidence type="ECO:0000256" key="1">
    <source>
        <dbReference type="ARBA" id="ARBA00004651"/>
    </source>
</evidence>
<feature type="transmembrane region" description="Helical" evidence="6">
    <location>
        <begin position="85"/>
        <end position="103"/>
    </location>
</feature>
<dbReference type="Pfam" id="PF01943">
    <property type="entry name" value="Polysacc_synt"/>
    <property type="match status" value="1"/>
</dbReference>
<dbReference type="Proteomes" id="UP000231092">
    <property type="component" value="Unassembled WGS sequence"/>
</dbReference>
<feature type="transmembrane region" description="Helical" evidence="6">
    <location>
        <begin position="171"/>
        <end position="189"/>
    </location>
</feature>
<dbReference type="OrthoDB" id="3249502at2"/>
<dbReference type="PANTHER" id="PTHR30250">
    <property type="entry name" value="PST FAMILY PREDICTED COLANIC ACID TRANSPORTER"/>
    <property type="match status" value="1"/>
</dbReference>
<feature type="transmembrane region" description="Helical" evidence="6">
    <location>
        <begin position="354"/>
        <end position="372"/>
    </location>
</feature>
<feature type="transmembrane region" description="Helical" evidence="6">
    <location>
        <begin position="378"/>
        <end position="397"/>
    </location>
</feature>
<dbReference type="RefSeq" id="WP_100306204.1">
    <property type="nucleotide sequence ID" value="NZ_PGET01000001.1"/>
</dbReference>
<accession>A0A2M8Z8V8</accession>